<dbReference type="InterPro" id="IPR013320">
    <property type="entry name" value="ConA-like_dom_sf"/>
</dbReference>
<dbReference type="AlphaFoldDB" id="A0A835HSB7"/>
<dbReference type="InterPro" id="IPR019148">
    <property type="entry name" value="Nuclear_protein_DGCR14_ESS-2"/>
</dbReference>
<feature type="region of interest" description="Disordered" evidence="8">
    <location>
        <begin position="1"/>
        <end position="26"/>
    </location>
</feature>
<dbReference type="Gene3D" id="2.60.120.200">
    <property type="match status" value="1"/>
</dbReference>
<dbReference type="PROSITE" id="PS00107">
    <property type="entry name" value="PROTEIN_KINASE_ATP"/>
    <property type="match status" value="1"/>
</dbReference>
<dbReference type="Pfam" id="PF00069">
    <property type="entry name" value="Pkinase"/>
    <property type="match status" value="1"/>
</dbReference>
<dbReference type="PANTHER" id="PTHR12940:SF0">
    <property type="entry name" value="SPLICING FACTOR ESS-2 HOMOLOG"/>
    <property type="match status" value="1"/>
</dbReference>
<dbReference type="Gene3D" id="1.10.510.10">
    <property type="entry name" value="Transferase(Phosphotransferase) domain 1"/>
    <property type="match status" value="1"/>
</dbReference>
<keyword evidence="7" id="KW-0067">ATP-binding</keyword>
<gene>
    <name evidence="10" type="ORF">IFM89_037825</name>
</gene>
<evidence type="ECO:0000256" key="8">
    <source>
        <dbReference type="SAM" id="MobiDB-lite"/>
    </source>
</evidence>
<dbReference type="InterPro" id="IPR011009">
    <property type="entry name" value="Kinase-like_dom_sf"/>
</dbReference>
<dbReference type="Pfam" id="PF00139">
    <property type="entry name" value="Lectin_legB"/>
    <property type="match status" value="1"/>
</dbReference>
<feature type="region of interest" description="Disordered" evidence="8">
    <location>
        <begin position="468"/>
        <end position="523"/>
    </location>
</feature>
<dbReference type="SUPFAM" id="SSF49899">
    <property type="entry name" value="Concanavalin A-like lectins/glucanases"/>
    <property type="match status" value="1"/>
</dbReference>
<evidence type="ECO:0000256" key="7">
    <source>
        <dbReference type="PROSITE-ProRule" id="PRU10141"/>
    </source>
</evidence>
<dbReference type="GO" id="GO:0004672">
    <property type="term" value="F:protein kinase activity"/>
    <property type="evidence" value="ECO:0007669"/>
    <property type="project" value="InterPro"/>
</dbReference>
<feature type="domain" description="Protein kinase" evidence="9">
    <location>
        <begin position="561"/>
        <end position="716"/>
    </location>
</feature>
<comment type="similarity">
    <text evidence="3">Belongs to the ESS2 family.</text>
</comment>
<keyword evidence="11" id="KW-1185">Reference proteome</keyword>
<dbReference type="InterPro" id="IPR017441">
    <property type="entry name" value="Protein_kinase_ATP_BS"/>
</dbReference>
<protein>
    <recommendedName>
        <fullName evidence="9">Protein kinase domain-containing protein</fullName>
    </recommendedName>
</protein>
<keyword evidence="6" id="KW-0539">Nucleus</keyword>
<evidence type="ECO:0000313" key="10">
    <source>
        <dbReference type="EMBL" id="KAF9603739.1"/>
    </source>
</evidence>
<evidence type="ECO:0000256" key="4">
    <source>
        <dbReference type="ARBA" id="ARBA00010217"/>
    </source>
</evidence>
<dbReference type="OrthoDB" id="19679at2759"/>
<comment type="similarity">
    <text evidence="2">In the N-terminal section; belongs to the leguminous lectin family.</text>
</comment>
<dbReference type="SUPFAM" id="SSF56112">
    <property type="entry name" value="Protein kinase-like (PK-like)"/>
    <property type="match status" value="1"/>
</dbReference>
<organism evidence="10 11">
    <name type="scientific">Coptis chinensis</name>
    <dbReference type="NCBI Taxonomy" id="261450"/>
    <lineage>
        <taxon>Eukaryota</taxon>
        <taxon>Viridiplantae</taxon>
        <taxon>Streptophyta</taxon>
        <taxon>Embryophyta</taxon>
        <taxon>Tracheophyta</taxon>
        <taxon>Spermatophyta</taxon>
        <taxon>Magnoliopsida</taxon>
        <taxon>Ranunculales</taxon>
        <taxon>Ranunculaceae</taxon>
        <taxon>Coptidoideae</taxon>
        <taxon>Coptis</taxon>
    </lineage>
</organism>
<evidence type="ECO:0000256" key="6">
    <source>
        <dbReference type="ARBA" id="ARBA00023242"/>
    </source>
</evidence>
<evidence type="ECO:0000256" key="2">
    <source>
        <dbReference type="ARBA" id="ARBA00008536"/>
    </source>
</evidence>
<feature type="compositionally biased region" description="Polar residues" evidence="8">
    <location>
        <begin position="468"/>
        <end position="480"/>
    </location>
</feature>
<dbReference type="EMBL" id="JADFTS010000006">
    <property type="protein sequence ID" value="KAF9603739.1"/>
    <property type="molecule type" value="Genomic_DNA"/>
</dbReference>
<name>A0A835HSB7_9MAGN</name>
<dbReference type="PROSITE" id="PS50011">
    <property type="entry name" value="PROTEIN_KINASE_DOM"/>
    <property type="match status" value="1"/>
</dbReference>
<dbReference type="GO" id="GO:0030246">
    <property type="term" value="F:carbohydrate binding"/>
    <property type="evidence" value="ECO:0007669"/>
    <property type="project" value="UniProtKB-KW"/>
</dbReference>
<keyword evidence="5" id="KW-0430">Lectin</keyword>
<sequence length="716" mass="78701">MLLSPGNSPRHLSPSPNTNSSSSIFLPTSKKRQAHVLDEETYGDAMGYIIERDFFPDLPKLRDRLDWLVAVKTGDPMIIKDAQLKILERRGGNGTQSNYVNLLTTPFDFDKTPQVNVVVDGDGHVDSIVGSYSLDEFCRRYTSEDNDSFSKILEKVNRKKRERYGFLIEGEKVEVKLLEDIKKERVTDGEALIEKTRKYDLEDMRKTPNLFYVESGKKADNGYNYVKTPSPAPGVDESPFITWGEIEGTPLRLEQEDTPVGIGGSRGPQFSIAYPSPRDVKAHTLSREAARKTRERSKMFQKPPLPSPARGGSASPSVRTLSPAAQKFVRSMAKSSSTIDETLRASYRGASPIVFSKSREWGCRSQAALVLSCSHAALTLQCTLFECLSVYISFGRYPVPVPMLISQLLDFRSFLPEWITDGFSASTGIFSGSHNIHSWSFNSTTSFINSASLSPSSINMTALTSSSDNSVTPLTPSSNDVAPLTPSSNNSTPPAPSSSNSTTPTPSTHGGKDQFNVSKWKKRSGDKDKKSIILDVSADYEKGTRPKRFSHHDLCLTTNNFADKQKLGQGGFSGVYKGNLSGLNVAVKRVSKESKQGKNEFVSEVKIVTQKNYANLGFEVQDSIRLGVVTVLYAQRDESVCCDRDIKSSNVMLDEDFNAKLGDFRLARFGDHERGLNTTKIAGTLGYMAPECVVTGKAGKESDVYSVALEIACGSV</sequence>
<feature type="compositionally biased region" description="Basic and acidic residues" evidence="8">
    <location>
        <begin position="278"/>
        <end position="298"/>
    </location>
</feature>
<dbReference type="Pfam" id="PF09751">
    <property type="entry name" value="Es2"/>
    <property type="match status" value="2"/>
</dbReference>
<comment type="similarity">
    <text evidence="4">In the C-terminal section; belongs to the protein kinase superfamily. Ser/Thr protein kinase family.</text>
</comment>
<feature type="compositionally biased region" description="Low complexity" evidence="8">
    <location>
        <begin position="13"/>
        <end position="23"/>
    </location>
</feature>
<feature type="compositionally biased region" description="Low complexity" evidence="8">
    <location>
        <begin position="308"/>
        <end position="317"/>
    </location>
</feature>
<dbReference type="InterPro" id="IPR000719">
    <property type="entry name" value="Prot_kinase_dom"/>
</dbReference>
<dbReference type="GO" id="GO:0005524">
    <property type="term" value="F:ATP binding"/>
    <property type="evidence" value="ECO:0007669"/>
    <property type="project" value="UniProtKB-UniRule"/>
</dbReference>
<evidence type="ECO:0000259" key="9">
    <source>
        <dbReference type="PROSITE" id="PS50011"/>
    </source>
</evidence>
<comment type="subcellular location">
    <subcellularLocation>
        <location evidence="1">Nucleus</location>
    </subcellularLocation>
</comment>
<evidence type="ECO:0000256" key="5">
    <source>
        <dbReference type="ARBA" id="ARBA00022734"/>
    </source>
</evidence>
<dbReference type="SMART" id="SM00220">
    <property type="entry name" value="S_TKc"/>
    <property type="match status" value="1"/>
</dbReference>
<reference evidence="10 11" key="1">
    <citation type="submission" date="2020-10" db="EMBL/GenBank/DDBJ databases">
        <title>The Coptis chinensis genome and diversification of protoberbering-type alkaloids.</title>
        <authorList>
            <person name="Wang B."/>
            <person name="Shu S."/>
            <person name="Song C."/>
            <person name="Liu Y."/>
        </authorList>
    </citation>
    <scope>NUCLEOTIDE SEQUENCE [LARGE SCALE GENOMIC DNA]</scope>
    <source>
        <strain evidence="10">HL-2020</strain>
        <tissue evidence="10">Leaf</tissue>
    </source>
</reference>
<accession>A0A835HSB7</accession>
<comment type="caution">
    <text evidence="10">The sequence shown here is derived from an EMBL/GenBank/DDBJ whole genome shotgun (WGS) entry which is preliminary data.</text>
</comment>
<evidence type="ECO:0000313" key="11">
    <source>
        <dbReference type="Proteomes" id="UP000631114"/>
    </source>
</evidence>
<proteinExistence type="inferred from homology"/>
<keyword evidence="7" id="KW-0547">Nucleotide-binding</keyword>
<dbReference type="Gene3D" id="3.30.200.20">
    <property type="entry name" value="Phosphorylase Kinase, domain 1"/>
    <property type="match status" value="1"/>
</dbReference>
<feature type="region of interest" description="Disordered" evidence="8">
    <location>
        <begin position="266"/>
        <end position="318"/>
    </location>
</feature>
<dbReference type="Proteomes" id="UP000631114">
    <property type="component" value="Unassembled WGS sequence"/>
</dbReference>
<dbReference type="PANTHER" id="PTHR12940">
    <property type="entry name" value="ES-2 PROTEIN - RELATED"/>
    <property type="match status" value="1"/>
</dbReference>
<evidence type="ECO:0000256" key="3">
    <source>
        <dbReference type="ARBA" id="ARBA00009072"/>
    </source>
</evidence>
<feature type="binding site" evidence="7">
    <location>
        <position position="588"/>
    </location>
    <ligand>
        <name>ATP</name>
        <dbReference type="ChEBI" id="CHEBI:30616"/>
    </ligand>
</feature>
<evidence type="ECO:0000256" key="1">
    <source>
        <dbReference type="ARBA" id="ARBA00004123"/>
    </source>
</evidence>
<dbReference type="GO" id="GO:0071013">
    <property type="term" value="C:catalytic step 2 spliceosome"/>
    <property type="evidence" value="ECO:0007669"/>
    <property type="project" value="TreeGrafter"/>
</dbReference>
<feature type="compositionally biased region" description="Low complexity" evidence="8">
    <location>
        <begin position="485"/>
        <end position="508"/>
    </location>
</feature>
<dbReference type="InterPro" id="IPR001220">
    <property type="entry name" value="Legume_lectin_dom"/>
</dbReference>